<dbReference type="Ensembl" id="ENSCCRT00010077578.1">
    <property type="protein sequence ID" value="ENSCCRP00010070181.1"/>
    <property type="gene ID" value="ENSCCRG00010030439.1"/>
</dbReference>
<protein>
    <recommendedName>
        <fullName evidence="2 8">Phosphoinositide phospholipase C</fullName>
        <ecNumber evidence="2 8">3.1.4.11</ecNumber>
    </recommendedName>
</protein>
<dbReference type="GO" id="GO:0048015">
    <property type="term" value="P:phosphatidylinositol-mediated signaling"/>
    <property type="evidence" value="ECO:0007669"/>
    <property type="project" value="TreeGrafter"/>
</dbReference>
<evidence type="ECO:0000256" key="4">
    <source>
        <dbReference type="ARBA" id="ARBA00022801"/>
    </source>
</evidence>
<dbReference type="PRINTS" id="PR00390">
    <property type="entry name" value="PHPHLIPASEC"/>
</dbReference>
<reference evidence="12" key="1">
    <citation type="submission" date="2025-08" db="UniProtKB">
        <authorList>
            <consortium name="Ensembl"/>
        </authorList>
    </citation>
    <scope>IDENTIFICATION</scope>
</reference>
<sequence>MLLSKATYNWGKHKDILLKEANTGSARNTKFQAFVQIKRNIHHNMSSFNESVGLGYLKTNAIEFVNYNKRQMSRIYPKGGRVDSSNYMPQIFWNAGCQMVSLNFQTPDLGMQLNQGKFEYNGACGYLLKPDFMRRADRMFDPFSETPVDGVIAATCSVQVFSGQFLSDKKIGTYVEVDMYGLPTDTIRKEFRTRMVMNNGLNPYYNEEPFVFRKKFLTIAEKRADQMRALGIETSDIADIPNENCKSDKKGKVSQVKTNVTPQSSSEMNATQNNVSESKHNSAIVNHVNIEDLKQMKTFIKLMKKQQKELNTLKKRHAKEHNAMQKSHCTQVDKMVAQHDKEKFTLEKLLEKAIKKRGENNCSELKKETAIKVEMLTTDHKEKVKDIVAQHTKEWSEMINCHSTEEQEMKDAHVTQQCELLRKLLASVQEQQTLQLKLIHERQSKEMKANQAKTSMENSKAISQDKSIKNKAERERRVRELNSSNTKKFLEERKRLAMKQAKELEQLQKSQREQLDKLEKFNEQAKDMQKMVKLEEDMDRRPATVV</sequence>
<keyword evidence="7 8" id="KW-0443">Lipid metabolism</keyword>
<evidence type="ECO:0000256" key="6">
    <source>
        <dbReference type="ARBA" id="ARBA00022963"/>
    </source>
</evidence>
<dbReference type="Gene3D" id="3.20.20.190">
    <property type="entry name" value="Phosphatidylinositol (PI) phosphodiesterase"/>
    <property type="match status" value="1"/>
</dbReference>
<feature type="compositionally biased region" description="Polar residues" evidence="10">
    <location>
        <begin position="451"/>
        <end position="465"/>
    </location>
</feature>
<evidence type="ECO:0000256" key="9">
    <source>
        <dbReference type="SAM" id="Coils"/>
    </source>
</evidence>
<dbReference type="Proteomes" id="UP000694427">
    <property type="component" value="Unplaced"/>
</dbReference>
<keyword evidence="9" id="KW-0175">Coiled coil</keyword>
<dbReference type="GO" id="GO:0004435">
    <property type="term" value="F:phosphatidylinositol-4,5-bisphosphate phospholipase C activity"/>
    <property type="evidence" value="ECO:0007669"/>
    <property type="project" value="UniProtKB-EC"/>
</dbReference>
<comment type="catalytic activity">
    <reaction evidence="8">
        <text>a 1,2-diacyl-sn-glycero-3-phospho-(1D-myo-inositol-4,5-bisphosphate) + H2O = 1D-myo-inositol 1,4,5-trisphosphate + a 1,2-diacyl-sn-glycerol + H(+)</text>
        <dbReference type="Rhea" id="RHEA:33179"/>
        <dbReference type="ChEBI" id="CHEBI:15377"/>
        <dbReference type="ChEBI" id="CHEBI:15378"/>
        <dbReference type="ChEBI" id="CHEBI:17815"/>
        <dbReference type="ChEBI" id="CHEBI:58456"/>
        <dbReference type="ChEBI" id="CHEBI:203600"/>
        <dbReference type="EC" id="3.1.4.11"/>
    </reaction>
</comment>
<proteinExistence type="predicted"/>
<keyword evidence="4 8" id="KW-0378">Hydrolase</keyword>
<dbReference type="InterPro" id="IPR001711">
    <property type="entry name" value="PLipase_C_Pinositol-sp_Y"/>
</dbReference>
<feature type="compositionally biased region" description="Basic and acidic residues" evidence="10">
    <location>
        <begin position="466"/>
        <end position="480"/>
    </location>
</feature>
<evidence type="ECO:0000256" key="10">
    <source>
        <dbReference type="SAM" id="MobiDB-lite"/>
    </source>
</evidence>
<dbReference type="InterPro" id="IPR042531">
    <property type="entry name" value="PLC-beta_C_sf"/>
</dbReference>
<dbReference type="AlphaFoldDB" id="A0A8C1M1V3"/>
<evidence type="ECO:0000259" key="11">
    <source>
        <dbReference type="PROSITE" id="PS50008"/>
    </source>
</evidence>
<feature type="region of interest" description="Disordered" evidence="10">
    <location>
        <begin position="243"/>
        <end position="279"/>
    </location>
</feature>
<dbReference type="FunFam" id="1.20.1230.10:FF:000002">
    <property type="entry name" value="1-phosphatidylinositol 4,5-bisphosphate phosphodiesterase"/>
    <property type="match status" value="1"/>
</dbReference>
<dbReference type="SUPFAM" id="SSF51695">
    <property type="entry name" value="PLC-like phosphodiesterases"/>
    <property type="match status" value="1"/>
</dbReference>
<dbReference type="GO" id="GO:0005509">
    <property type="term" value="F:calcium ion binding"/>
    <property type="evidence" value="ECO:0007669"/>
    <property type="project" value="InterPro"/>
</dbReference>
<dbReference type="GO" id="GO:0016042">
    <property type="term" value="P:lipid catabolic process"/>
    <property type="evidence" value="ECO:0007669"/>
    <property type="project" value="UniProtKB-KW"/>
</dbReference>
<accession>A0A8C1M1V3</accession>
<dbReference type="Pfam" id="PF08703">
    <property type="entry name" value="PLC-beta_C"/>
    <property type="match status" value="1"/>
</dbReference>
<dbReference type="GO" id="GO:0046488">
    <property type="term" value="P:phosphatidylinositol metabolic process"/>
    <property type="evidence" value="ECO:0007669"/>
    <property type="project" value="TreeGrafter"/>
</dbReference>
<keyword evidence="6 8" id="KW-0442">Lipid degradation</keyword>
<dbReference type="PROSITE" id="PS50008">
    <property type="entry name" value="PIPLC_Y_DOMAIN"/>
    <property type="match status" value="1"/>
</dbReference>
<feature type="region of interest" description="Disordered" evidence="10">
    <location>
        <begin position="447"/>
        <end position="481"/>
    </location>
</feature>
<feature type="coiled-coil region" evidence="9">
    <location>
        <begin position="487"/>
        <end position="538"/>
    </location>
</feature>
<comment type="cofactor">
    <cofactor evidence="1">
        <name>Ca(2+)</name>
        <dbReference type="ChEBI" id="CHEBI:29108"/>
    </cofactor>
</comment>
<evidence type="ECO:0000256" key="5">
    <source>
        <dbReference type="ARBA" id="ARBA00022837"/>
    </source>
</evidence>
<evidence type="ECO:0000256" key="1">
    <source>
        <dbReference type="ARBA" id="ARBA00001913"/>
    </source>
</evidence>
<evidence type="ECO:0000256" key="2">
    <source>
        <dbReference type="ARBA" id="ARBA00012368"/>
    </source>
</evidence>
<dbReference type="SUPFAM" id="SSF49562">
    <property type="entry name" value="C2 domain (Calcium/lipid-binding domain, CaLB)"/>
    <property type="match status" value="1"/>
</dbReference>
<reference evidence="12" key="2">
    <citation type="submission" date="2025-09" db="UniProtKB">
        <authorList>
            <consortium name="Ensembl"/>
        </authorList>
    </citation>
    <scope>IDENTIFICATION</scope>
</reference>
<feature type="domain" description="PI-PLC Y-box" evidence="11">
    <location>
        <begin position="26"/>
        <end position="134"/>
    </location>
</feature>
<dbReference type="InterPro" id="IPR035892">
    <property type="entry name" value="C2_domain_sf"/>
</dbReference>
<evidence type="ECO:0000313" key="12">
    <source>
        <dbReference type="Ensembl" id="ENSCCRP00010070181.1"/>
    </source>
</evidence>
<dbReference type="Gene3D" id="1.20.1230.10">
    <property type="entry name" value="Phospholipase C beta, distal C-terminal domain"/>
    <property type="match status" value="1"/>
</dbReference>
<dbReference type="InterPro" id="IPR014815">
    <property type="entry name" value="PLC-beta_C"/>
</dbReference>
<keyword evidence="13" id="KW-1185">Reference proteome</keyword>
<feature type="coiled-coil region" evidence="9">
    <location>
        <begin position="296"/>
        <end position="323"/>
    </location>
</feature>
<dbReference type="InterPro" id="IPR017946">
    <property type="entry name" value="PLC-like_Pdiesterase_TIM-brl"/>
</dbReference>
<dbReference type="EC" id="3.1.4.11" evidence="2 8"/>
<evidence type="ECO:0000256" key="8">
    <source>
        <dbReference type="RuleBase" id="RU361133"/>
    </source>
</evidence>
<dbReference type="SMART" id="SM00149">
    <property type="entry name" value="PLCYc"/>
    <property type="match status" value="1"/>
</dbReference>
<dbReference type="InterPro" id="IPR001192">
    <property type="entry name" value="PI-PLC_fam"/>
</dbReference>
<keyword evidence="3" id="KW-0597">Phosphoprotein</keyword>
<dbReference type="PANTHER" id="PTHR10336">
    <property type="entry name" value="PHOSPHOINOSITIDE-SPECIFIC PHOSPHOLIPASE C FAMILY PROTEIN"/>
    <property type="match status" value="1"/>
</dbReference>
<dbReference type="GO" id="GO:0051209">
    <property type="term" value="P:release of sequestered calcium ion into cytosol"/>
    <property type="evidence" value="ECO:0007669"/>
    <property type="project" value="TreeGrafter"/>
</dbReference>
<name>A0A8C1M1V3_CYPCA</name>
<keyword evidence="5" id="KW-0106">Calcium</keyword>
<dbReference type="SUPFAM" id="SSF69989">
    <property type="entry name" value="C-terminal domain of PLC-beta"/>
    <property type="match status" value="1"/>
</dbReference>
<evidence type="ECO:0000256" key="3">
    <source>
        <dbReference type="ARBA" id="ARBA00022553"/>
    </source>
</evidence>
<dbReference type="PANTHER" id="PTHR10336:SF36">
    <property type="entry name" value="1-PHOSPHATIDYLINOSITOL 4,5-BISPHOSPHATE PHOSPHODIESTERASE BETA-4"/>
    <property type="match status" value="1"/>
</dbReference>
<feature type="compositionally biased region" description="Polar residues" evidence="10">
    <location>
        <begin position="255"/>
        <end position="279"/>
    </location>
</feature>
<organism evidence="12 13">
    <name type="scientific">Cyprinus carpio</name>
    <name type="common">Common carp</name>
    <dbReference type="NCBI Taxonomy" id="7962"/>
    <lineage>
        <taxon>Eukaryota</taxon>
        <taxon>Metazoa</taxon>
        <taxon>Chordata</taxon>
        <taxon>Craniata</taxon>
        <taxon>Vertebrata</taxon>
        <taxon>Euteleostomi</taxon>
        <taxon>Actinopterygii</taxon>
        <taxon>Neopterygii</taxon>
        <taxon>Teleostei</taxon>
        <taxon>Ostariophysi</taxon>
        <taxon>Cypriniformes</taxon>
        <taxon>Cyprinidae</taxon>
        <taxon>Cyprininae</taxon>
        <taxon>Cyprinus</taxon>
    </lineage>
</organism>
<evidence type="ECO:0000313" key="13">
    <source>
        <dbReference type="Proteomes" id="UP000694427"/>
    </source>
</evidence>
<dbReference type="Pfam" id="PF00387">
    <property type="entry name" value="PI-PLC-Y"/>
    <property type="match status" value="1"/>
</dbReference>
<evidence type="ECO:0000256" key="7">
    <source>
        <dbReference type="ARBA" id="ARBA00023098"/>
    </source>
</evidence>